<comment type="caution">
    <text evidence="7">The sequence shown here is derived from an EMBL/GenBank/DDBJ whole genome shotgun (WGS) entry which is preliminary data.</text>
</comment>
<feature type="transmembrane region" description="Helical" evidence="6">
    <location>
        <begin position="49"/>
        <end position="79"/>
    </location>
</feature>
<evidence type="ECO:0000256" key="2">
    <source>
        <dbReference type="ARBA" id="ARBA00022475"/>
    </source>
</evidence>
<dbReference type="EMBL" id="JAYMFF010000002">
    <property type="protein sequence ID" value="MEC4175130.1"/>
    <property type="molecule type" value="Genomic_DNA"/>
</dbReference>
<keyword evidence="4 6" id="KW-1133">Transmembrane helix</keyword>
<keyword evidence="8" id="KW-1185">Reference proteome</keyword>
<proteinExistence type="predicted"/>
<name>A0ABU6IFE4_9ACTN</name>
<dbReference type="PANTHER" id="PTHR10010:SF46">
    <property type="entry name" value="SODIUM-DEPENDENT PHOSPHATE TRANSPORT PROTEIN 2B"/>
    <property type="match status" value="1"/>
</dbReference>
<feature type="transmembrane region" description="Helical" evidence="6">
    <location>
        <begin position="167"/>
        <end position="189"/>
    </location>
</feature>
<feature type="transmembrane region" description="Helical" evidence="6">
    <location>
        <begin position="133"/>
        <end position="155"/>
    </location>
</feature>
<evidence type="ECO:0000256" key="5">
    <source>
        <dbReference type="ARBA" id="ARBA00023136"/>
    </source>
</evidence>
<sequence length="350" mass="35864">MEELLQIGLGLFGGLALFLYGMSLMSSNLQDAAGERMRAILAAVTKNPVVGVLAGALATAVLQSSSATTVMTIGFVAAGLMNLRQAIPIIMGANIGTTITAQIIAFKLSDYVLGIVLTGFVVMQLGRQGQLKFIGTAIFGFGLLFLGIDTMGAVMKPLATNPVFTDLIAQVAGVPVLGVVVGTVMTLVVQSSSATIAVLQNFAATPGPDGASIIGLEGAIPILLGDNLGTTITALLAAVGQSRDAKRLALSHCIFNLSGCLLFVGLIGPFASVVAAIPPTGAEVEVIARQIANAHTLFNVSMTVLWLPCVSLMVRLVMAVLPEKPLRPRNPLADGSLAHEAPLAPDAAAA</sequence>
<dbReference type="PANTHER" id="PTHR10010">
    <property type="entry name" value="SOLUTE CARRIER FAMILY 34 SODIUM PHOSPHATE , MEMBER 2-RELATED"/>
    <property type="match status" value="1"/>
</dbReference>
<dbReference type="InterPro" id="IPR003841">
    <property type="entry name" value="Na/Pi_transpt"/>
</dbReference>
<gene>
    <name evidence="7" type="ORF">VIN30_01530</name>
</gene>
<feature type="transmembrane region" description="Helical" evidence="6">
    <location>
        <begin position="7"/>
        <end position="29"/>
    </location>
</feature>
<dbReference type="Proteomes" id="UP001349994">
    <property type="component" value="Unassembled WGS sequence"/>
</dbReference>
<evidence type="ECO:0000313" key="7">
    <source>
        <dbReference type="EMBL" id="MEC4175130.1"/>
    </source>
</evidence>
<evidence type="ECO:0000256" key="1">
    <source>
        <dbReference type="ARBA" id="ARBA00004651"/>
    </source>
</evidence>
<keyword evidence="5 6" id="KW-0472">Membrane</keyword>
<evidence type="ECO:0000256" key="3">
    <source>
        <dbReference type="ARBA" id="ARBA00022692"/>
    </source>
</evidence>
<evidence type="ECO:0000256" key="6">
    <source>
        <dbReference type="SAM" id="Phobius"/>
    </source>
</evidence>
<feature type="transmembrane region" description="Helical" evidence="6">
    <location>
        <begin position="253"/>
        <end position="277"/>
    </location>
</feature>
<dbReference type="NCBIfam" id="TIGR00704">
    <property type="entry name" value="NaPi_cotrn_rel"/>
    <property type="match status" value="1"/>
</dbReference>
<keyword evidence="2" id="KW-1003">Cell membrane</keyword>
<dbReference type="InterPro" id="IPR004633">
    <property type="entry name" value="NaPi_cotrn-rel/YqeW-like"/>
</dbReference>
<feature type="transmembrane region" description="Helical" evidence="6">
    <location>
        <begin position="297"/>
        <end position="321"/>
    </location>
</feature>
<accession>A0ABU6IFE4</accession>
<dbReference type="NCBIfam" id="NF037997">
    <property type="entry name" value="Na_Pi_symport"/>
    <property type="match status" value="1"/>
</dbReference>
<evidence type="ECO:0000313" key="8">
    <source>
        <dbReference type="Proteomes" id="UP001349994"/>
    </source>
</evidence>
<evidence type="ECO:0000256" key="4">
    <source>
        <dbReference type="ARBA" id="ARBA00022989"/>
    </source>
</evidence>
<comment type="subcellular location">
    <subcellularLocation>
        <location evidence="1">Cell membrane</location>
        <topology evidence="1">Multi-pass membrane protein</topology>
    </subcellularLocation>
</comment>
<organism evidence="7 8">
    <name type="scientific">Adlercreutzia wanghongyangiae</name>
    <dbReference type="NCBI Taxonomy" id="3111451"/>
    <lineage>
        <taxon>Bacteria</taxon>
        <taxon>Bacillati</taxon>
        <taxon>Actinomycetota</taxon>
        <taxon>Coriobacteriia</taxon>
        <taxon>Eggerthellales</taxon>
        <taxon>Eggerthellaceae</taxon>
        <taxon>Adlercreutzia</taxon>
    </lineage>
</organism>
<feature type="transmembrane region" description="Helical" evidence="6">
    <location>
        <begin position="111"/>
        <end position="126"/>
    </location>
</feature>
<reference evidence="7 8" key="1">
    <citation type="submission" date="2024-01" db="EMBL/GenBank/DDBJ databases">
        <title>novel species in genus Adlercreutzia.</title>
        <authorList>
            <person name="Liu X."/>
        </authorList>
    </citation>
    <scope>NUCLEOTIDE SEQUENCE [LARGE SCALE GENOMIC DNA]</scope>
    <source>
        <strain evidence="7 8">R7</strain>
    </source>
</reference>
<dbReference type="Pfam" id="PF02690">
    <property type="entry name" value="Na_Pi_cotrans"/>
    <property type="match status" value="2"/>
</dbReference>
<keyword evidence="3 6" id="KW-0812">Transmembrane</keyword>
<protein>
    <submittedName>
        <fullName evidence="7">Na/Pi cotransporter family protein</fullName>
    </submittedName>
</protein>
<dbReference type="RefSeq" id="WP_338208716.1">
    <property type="nucleotide sequence ID" value="NZ_JAYMFF010000002.1"/>
</dbReference>